<feature type="transmembrane region" description="Helical" evidence="1">
    <location>
        <begin position="7"/>
        <end position="25"/>
    </location>
</feature>
<evidence type="ECO:0000256" key="1">
    <source>
        <dbReference type="SAM" id="Phobius"/>
    </source>
</evidence>
<keyword evidence="1" id="KW-0812">Transmembrane</keyword>
<keyword evidence="2" id="KW-0808">Transferase</keyword>
<feature type="transmembrane region" description="Helical" evidence="1">
    <location>
        <begin position="31"/>
        <end position="51"/>
    </location>
</feature>
<reference evidence="2 3" key="1">
    <citation type="journal article" date="2013" name="PLoS ONE">
        <title>Predicting the Proteins of Angomonas deanei, Strigomonas culicis and Their Respective Endosymbionts Reveals New Aspects of the Trypanosomatidae Family.</title>
        <authorList>
            <person name="Motta M.C."/>
            <person name="Martins A.C."/>
            <person name="de Souza S.S."/>
            <person name="Catta-Preta C.M."/>
            <person name="Silva R."/>
            <person name="Klein C.C."/>
            <person name="de Almeida L.G."/>
            <person name="de Lima Cunha O."/>
            <person name="Ciapina L.P."/>
            <person name="Brocchi M."/>
            <person name="Colabardini A.C."/>
            <person name="de Araujo Lima B."/>
            <person name="Machado C.R."/>
            <person name="de Almeida Soares C.M."/>
            <person name="Probst C.M."/>
            <person name="de Menezes C.B."/>
            <person name="Thompson C.E."/>
            <person name="Bartholomeu D.C."/>
            <person name="Gradia D.F."/>
            <person name="Pavoni D.P."/>
            <person name="Grisard E.C."/>
            <person name="Fantinatti-Garboggini F."/>
            <person name="Marchini F.K."/>
            <person name="Rodrigues-Luiz G.F."/>
            <person name="Wagner G."/>
            <person name="Goldman G.H."/>
            <person name="Fietto J.L."/>
            <person name="Elias M.C."/>
            <person name="Goldman M.H."/>
            <person name="Sagot M.F."/>
            <person name="Pereira M."/>
            <person name="Stoco P.H."/>
            <person name="de Mendonca-Neto R.P."/>
            <person name="Teixeira S.M."/>
            <person name="Maciel T.E."/>
            <person name="de Oliveira Mendes T.A."/>
            <person name="Urmenyi T.P."/>
            <person name="de Souza W."/>
            <person name="Schenkman S."/>
            <person name="de Vasconcelos A.T."/>
        </authorList>
    </citation>
    <scope>NUCLEOTIDE SEQUENCE [LARGE SCALE GENOMIC DNA]</scope>
</reference>
<organism evidence="2 3">
    <name type="scientific">Strigomonas culicis</name>
    <dbReference type="NCBI Taxonomy" id="28005"/>
    <lineage>
        <taxon>Eukaryota</taxon>
        <taxon>Discoba</taxon>
        <taxon>Euglenozoa</taxon>
        <taxon>Kinetoplastea</taxon>
        <taxon>Metakinetoplastina</taxon>
        <taxon>Trypanosomatida</taxon>
        <taxon>Trypanosomatidae</taxon>
        <taxon>Strigomonadinae</taxon>
        <taxon>Strigomonas</taxon>
    </lineage>
</organism>
<evidence type="ECO:0000313" key="2">
    <source>
        <dbReference type="EMBL" id="EPY16404.1"/>
    </source>
</evidence>
<protein>
    <submittedName>
        <fullName evidence="2">4-amino-4-deoxy-L-arabinose transferase</fullName>
    </submittedName>
</protein>
<dbReference type="OrthoDB" id="10357567at2759"/>
<proteinExistence type="predicted"/>
<name>S9THL3_9TRYP</name>
<dbReference type="EMBL" id="ATMH01011237">
    <property type="protein sequence ID" value="EPY16404.1"/>
    <property type="molecule type" value="Genomic_DNA"/>
</dbReference>
<dbReference type="Proteomes" id="UP000015354">
    <property type="component" value="Unassembled WGS sequence"/>
</dbReference>
<sequence length="184" mass="20396">MALTLFVVLKYIVTSFLIVVISEVAKKYDRIGGLIAALPLVTILALIWLYVEGNQTINEKLKNNGDGNNSDYDEDALRNALYARANNHALYTFFYVIPTLPMFLLFPVLFQRKNTVTVTTVSDSSSVCGSCGTATTVADTNGNLASYGFYLNFWVSLGVCAVFTVVVFYIYALILKHYTSIELI</sequence>
<keyword evidence="1" id="KW-0472">Membrane</keyword>
<gene>
    <name evidence="2" type="ORF">STCU_11311</name>
</gene>
<dbReference type="GO" id="GO:0016740">
    <property type="term" value="F:transferase activity"/>
    <property type="evidence" value="ECO:0007669"/>
    <property type="project" value="UniProtKB-KW"/>
</dbReference>
<keyword evidence="3" id="KW-1185">Reference proteome</keyword>
<keyword evidence="1" id="KW-1133">Transmembrane helix</keyword>
<accession>S9THL3</accession>
<evidence type="ECO:0000313" key="3">
    <source>
        <dbReference type="Proteomes" id="UP000015354"/>
    </source>
</evidence>
<feature type="transmembrane region" description="Helical" evidence="1">
    <location>
        <begin position="153"/>
        <end position="174"/>
    </location>
</feature>
<dbReference type="AlphaFoldDB" id="S9THL3"/>
<feature type="transmembrane region" description="Helical" evidence="1">
    <location>
        <begin position="88"/>
        <end position="110"/>
    </location>
</feature>
<comment type="caution">
    <text evidence="2">The sequence shown here is derived from an EMBL/GenBank/DDBJ whole genome shotgun (WGS) entry which is preliminary data.</text>
</comment>